<accession>A0A2K9PTN2</accession>
<organism evidence="1 2">
    <name type="scientific">Flavivirga eckloniae</name>
    <dbReference type="NCBI Taxonomy" id="1803846"/>
    <lineage>
        <taxon>Bacteria</taxon>
        <taxon>Pseudomonadati</taxon>
        <taxon>Bacteroidota</taxon>
        <taxon>Flavobacteriia</taxon>
        <taxon>Flavobacteriales</taxon>
        <taxon>Flavobacteriaceae</taxon>
        <taxon>Flavivirga</taxon>
    </lineage>
</organism>
<evidence type="ECO:0000313" key="2">
    <source>
        <dbReference type="Proteomes" id="UP000235826"/>
    </source>
</evidence>
<dbReference type="Proteomes" id="UP000235826">
    <property type="component" value="Chromosome"/>
</dbReference>
<name>A0A2K9PTN2_9FLAO</name>
<dbReference type="KEGG" id="fek:C1H87_16265"/>
<sequence length="138" mass="15468">MKKYTFILLTLFFLGITACEDQKIGFLTTEFALYDPNGIVINYANADQQRIDNDVPWVTLPIQGIQGTAPILMSIYDVKSETTFDLEKFKEEVTVRGNGVIQVPLNNTIPPGSYLISLKVDNEGYSDIVPDVFTIIIE</sequence>
<proteinExistence type="predicted"/>
<dbReference type="AlphaFoldDB" id="A0A2K9PTN2"/>
<dbReference type="OrthoDB" id="1096881at2"/>
<evidence type="ECO:0000313" key="1">
    <source>
        <dbReference type="EMBL" id="AUP80178.1"/>
    </source>
</evidence>
<gene>
    <name evidence="1" type="ORF">C1H87_16265</name>
</gene>
<dbReference type="EMBL" id="CP025791">
    <property type="protein sequence ID" value="AUP80178.1"/>
    <property type="molecule type" value="Genomic_DNA"/>
</dbReference>
<protein>
    <recommendedName>
        <fullName evidence="3">DUF4625 domain-containing protein</fullName>
    </recommendedName>
</protein>
<reference evidence="1 2" key="1">
    <citation type="submission" date="2018-01" db="EMBL/GenBank/DDBJ databases">
        <title>Complete genome sequence of Flavivirga eckloniae ECD14 isolated from seaweed Ecklonia cava.</title>
        <authorList>
            <person name="Lee J.H."/>
            <person name="Baik K.S."/>
            <person name="Seong C.N."/>
        </authorList>
    </citation>
    <scope>NUCLEOTIDE SEQUENCE [LARGE SCALE GENOMIC DNA]</scope>
    <source>
        <strain evidence="1 2">ECD14</strain>
    </source>
</reference>
<keyword evidence="2" id="KW-1185">Reference proteome</keyword>
<dbReference type="PROSITE" id="PS51257">
    <property type="entry name" value="PROKAR_LIPOPROTEIN"/>
    <property type="match status" value="1"/>
</dbReference>
<dbReference type="RefSeq" id="WP_102756830.1">
    <property type="nucleotide sequence ID" value="NZ_CP025791.1"/>
</dbReference>
<evidence type="ECO:0008006" key="3">
    <source>
        <dbReference type="Google" id="ProtNLM"/>
    </source>
</evidence>